<evidence type="ECO:0000256" key="3">
    <source>
        <dbReference type="ARBA" id="ARBA00022729"/>
    </source>
</evidence>
<comment type="similarity">
    <text evidence="2">Belongs to the SusD family.</text>
</comment>
<dbReference type="InterPro" id="IPR011990">
    <property type="entry name" value="TPR-like_helical_dom_sf"/>
</dbReference>
<accession>A0ABW5L9K4</accession>
<keyword evidence="9" id="KW-1185">Reference proteome</keyword>
<evidence type="ECO:0000313" key="9">
    <source>
        <dbReference type="Proteomes" id="UP001597319"/>
    </source>
</evidence>
<protein>
    <submittedName>
        <fullName evidence="8">RagB/SusD family nutrient uptake outer membrane protein</fullName>
    </submittedName>
</protein>
<evidence type="ECO:0000259" key="6">
    <source>
        <dbReference type="Pfam" id="PF07980"/>
    </source>
</evidence>
<keyword evidence="3" id="KW-0732">Signal</keyword>
<keyword evidence="5" id="KW-0998">Cell outer membrane</keyword>
<name>A0ABW5L9K4_9FLAO</name>
<proteinExistence type="inferred from homology"/>
<evidence type="ECO:0000313" key="8">
    <source>
        <dbReference type="EMBL" id="MFD2561573.1"/>
    </source>
</evidence>
<evidence type="ECO:0000256" key="5">
    <source>
        <dbReference type="ARBA" id="ARBA00023237"/>
    </source>
</evidence>
<dbReference type="EMBL" id="JBHULE010000002">
    <property type="protein sequence ID" value="MFD2561573.1"/>
    <property type="molecule type" value="Genomic_DNA"/>
</dbReference>
<keyword evidence="4" id="KW-0472">Membrane</keyword>
<dbReference type="Gene3D" id="1.25.40.390">
    <property type="match status" value="1"/>
</dbReference>
<dbReference type="Pfam" id="PF14322">
    <property type="entry name" value="SusD-like_3"/>
    <property type="match status" value="1"/>
</dbReference>
<dbReference type="InterPro" id="IPR033985">
    <property type="entry name" value="SusD-like_N"/>
</dbReference>
<evidence type="ECO:0000256" key="1">
    <source>
        <dbReference type="ARBA" id="ARBA00004442"/>
    </source>
</evidence>
<dbReference type="PROSITE" id="PS51257">
    <property type="entry name" value="PROKAR_LIPOPROTEIN"/>
    <property type="match status" value="1"/>
</dbReference>
<reference evidence="9" key="1">
    <citation type="journal article" date="2019" name="Int. J. Syst. Evol. Microbiol.">
        <title>The Global Catalogue of Microorganisms (GCM) 10K type strain sequencing project: providing services to taxonomists for standard genome sequencing and annotation.</title>
        <authorList>
            <consortium name="The Broad Institute Genomics Platform"/>
            <consortium name="The Broad Institute Genome Sequencing Center for Infectious Disease"/>
            <person name="Wu L."/>
            <person name="Ma J."/>
        </authorList>
    </citation>
    <scope>NUCLEOTIDE SEQUENCE [LARGE SCALE GENOMIC DNA]</scope>
    <source>
        <strain evidence="9">KCTC 52274</strain>
    </source>
</reference>
<feature type="domain" description="RagB/SusD" evidence="6">
    <location>
        <begin position="346"/>
        <end position="468"/>
    </location>
</feature>
<evidence type="ECO:0000256" key="2">
    <source>
        <dbReference type="ARBA" id="ARBA00006275"/>
    </source>
</evidence>
<dbReference type="CDD" id="cd08977">
    <property type="entry name" value="SusD"/>
    <property type="match status" value="1"/>
</dbReference>
<dbReference type="Pfam" id="PF07980">
    <property type="entry name" value="SusD_RagB"/>
    <property type="match status" value="1"/>
</dbReference>
<dbReference type="RefSeq" id="WP_378289385.1">
    <property type="nucleotide sequence ID" value="NZ_JBHULE010000002.1"/>
</dbReference>
<evidence type="ECO:0000256" key="4">
    <source>
        <dbReference type="ARBA" id="ARBA00023136"/>
    </source>
</evidence>
<dbReference type="Proteomes" id="UP001597319">
    <property type="component" value="Unassembled WGS sequence"/>
</dbReference>
<evidence type="ECO:0000259" key="7">
    <source>
        <dbReference type="Pfam" id="PF14322"/>
    </source>
</evidence>
<comment type="caution">
    <text evidence="8">The sequence shown here is derived from an EMBL/GenBank/DDBJ whole genome shotgun (WGS) entry which is preliminary data.</text>
</comment>
<feature type="domain" description="SusD-like N-terminal" evidence="7">
    <location>
        <begin position="52"/>
        <end position="233"/>
    </location>
</feature>
<sequence length="468" mass="51550">MKTSIIKNNKFSLLLILLVVLSSSCEDRIELLPEDDPVNEVVFSNRALALGAVTGMYNRAQQDDVLNGTLQFSSEWQADNVDFIGTFTTFAEIRDYATLSANTSIFGMWDDNYEVIGAANLVIDNVPLVPDESFTDQERIQAVAEARFLRALVYLNISTVFGQPLQVEDGANNLSVPLVTTSELGIELPRATLGQVYDFVETELLDIIPDLAPNTRILANPGAARALLARLYLYQERWSEAANFANDVINDPFYSLAADYTFYDSPDSPEHIFTLINDAVNGQDSGQGFSGLSNPVPEGRGDVPFSQNLLDAYAEEPGDLRFVNLNQTGAGAEGADRIFTNKFPDGVNNSDDAPVMRVTEMYLTRAEANFRGSLSIGATPLEDINTLRDRAGLPDLTTVDLDIILNERRKELAFEGQRRMDLLRNNLSLRRTGQPNEAASAPGADKTIYPIPQGIRDLSPFLDQNPGY</sequence>
<dbReference type="InterPro" id="IPR012944">
    <property type="entry name" value="SusD_RagB_dom"/>
</dbReference>
<comment type="subcellular location">
    <subcellularLocation>
        <location evidence="1">Cell outer membrane</location>
    </subcellularLocation>
</comment>
<organism evidence="8 9">
    <name type="scientific">Aquimarina rubra</name>
    <dbReference type="NCBI Taxonomy" id="1920033"/>
    <lineage>
        <taxon>Bacteria</taxon>
        <taxon>Pseudomonadati</taxon>
        <taxon>Bacteroidota</taxon>
        <taxon>Flavobacteriia</taxon>
        <taxon>Flavobacteriales</taxon>
        <taxon>Flavobacteriaceae</taxon>
        <taxon>Aquimarina</taxon>
    </lineage>
</organism>
<dbReference type="SUPFAM" id="SSF48452">
    <property type="entry name" value="TPR-like"/>
    <property type="match status" value="1"/>
</dbReference>
<gene>
    <name evidence="8" type="ORF">ACFSR1_02755</name>
</gene>